<keyword evidence="2" id="KW-0946">Virion</keyword>
<feature type="compositionally biased region" description="Basic residues" evidence="1">
    <location>
        <begin position="73"/>
        <end position="83"/>
    </location>
</feature>
<accession>A0A5A7P166</accession>
<dbReference type="PANTHER" id="PTHR33356:SF13">
    <property type="entry name" value="DUF4005 DOMAIN-CONTAINING PROTEIN"/>
    <property type="match status" value="1"/>
</dbReference>
<feature type="compositionally biased region" description="Polar residues" evidence="1">
    <location>
        <begin position="36"/>
        <end position="49"/>
    </location>
</feature>
<dbReference type="PANTHER" id="PTHR33356">
    <property type="entry name" value="TIP41-LIKE PROTEIN"/>
    <property type="match status" value="1"/>
</dbReference>
<dbReference type="Proteomes" id="UP000325081">
    <property type="component" value="Unassembled WGS sequence"/>
</dbReference>
<protein>
    <submittedName>
        <fullName evidence="2">Envelope glycoprotein H</fullName>
    </submittedName>
</protein>
<dbReference type="OrthoDB" id="1931548at2759"/>
<evidence type="ECO:0000313" key="3">
    <source>
        <dbReference type="Proteomes" id="UP000325081"/>
    </source>
</evidence>
<comment type="caution">
    <text evidence="2">The sequence shown here is derived from an EMBL/GenBank/DDBJ whole genome shotgun (WGS) entry which is preliminary data.</text>
</comment>
<feature type="region of interest" description="Disordered" evidence="1">
    <location>
        <begin position="1"/>
        <end position="106"/>
    </location>
</feature>
<keyword evidence="2" id="KW-0261">Viral envelope protein</keyword>
<reference evidence="3" key="1">
    <citation type="journal article" date="2019" name="Curr. Biol.">
        <title>Genome Sequence of Striga asiatica Provides Insight into the Evolution of Plant Parasitism.</title>
        <authorList>
            <person name="Yoshida S."/>
            <person name="Kim S."/>
            <person name="Wafula E.K."/>
            <person name="Tanskanen J."/>
            <person name="Kim Y.M."/>
            <person name="Honaas L."/>
            <person name="Yang Z."/>
            <person name="Spallek T."/>
            <person name="Conn C.E."/>
            <person name="Ichihashi Y."/>
            <person name="Cheong K."/>
            <person name="Cui S."/>
            <person name="Der J.P."/>
            <person name="Gundlach H."/>
            <person name="Jiao Y."/>
            <person name="Hori C."/>
            <person name="Ishida J.K."/>
            <person name="Kasahara H."/>
            <person name="Kiba T."/>
            <person name="Kim M.S."/>
            <person name="Koo N."/>
            <person name="Laohavisit A."/>
            <person name="Lee Y.H."/>
            <person name="Lumba S."/>
            <person name="McCourt P."/>
            <person name="Mortimer J.C."/>
            <person name="Mutuku J.M."/>
            <person name="Nomura T."/>
            <person name="Sasaki-Sekimoto Y."/>
            <person name="Seto Y."/>
            <person name="Wang Y."/>
            <person name="Wakatake T."/>
            <person name="Sakakibara H."/>
            <person name="Demura T."/>
            <person name="Yamaguchi S."/>
            <person name="Yoneyama K."/>
            <person name="Manabe R.I."/>
            <person name="Nelson D.C."/>
            <person name="Schulman A.H."/>
            <person name="Timko M.P."/>
            <person name="dePamphilis C.W."/>
            <person name="Choi D."/>
            <person name="Shirasu K."/>
        </authorList>
    </citation>
    <scope>NUCLEOTIDE SEQUENCE [LARGE SCALE GENOMIC DNA]</scope>
    <source>
        <strain evidence="3">cv. UVA1</strain>
    </source>
</reference>
<evidence type="ECO:0000313" key="2">
    <source>
        <dbReference type="EMBL" id="GER26536.1"/>
    </source>
</evidence>
<sequence length="164" mass="18424">MSQNNCDGREQAKGLLGFRVQQQRPHGMKLPPPHAQMNTSSRMGLQPVQQPRPHGMKIPPPPAAQMNSSSRMSRGRWKNRQRSQRKDQSQTIWASTELKRNQNSWASPEPRMHAIFLGSGPKSSGTGVFIPQTHVAIRQFNKRPAFSPVLLPARVVQALNLNVH</sequence>
<name>A0A5A7P166_STRAF</name>
<proteinExistence type="predicted"/>
<keyword evidence="3" id="KW-1185">Reference proteome</keyword>
<dbReference type="EMBL" id="BKCP01001113">
    <property type="protein sequence ID" value="GER26536.1"/>
    <property type="molecule type" value="Genomic_DNA"/>
</dbReference>
<feature type="non-terminal residue" evidence="2">
    <location>
        <position position="164"/>
    </location>
</feature>
<organism evidence="2 3">
    <name type="scientific">Striga asiatica</name>
    <name type="common">Asiatic witchweed</name>
    <name type="synonym">Buchnera asiatica</name>
    <dbReference type="NCBI Taxonomy" id="4170"/>
    <lineage>
        <taxon>Eukaryota</taxon>
        <taxon>Viridiplantae</taxon>
        <taxon>Streptophyta</taxon>
        <taxon>Embryophyta</taxon>
        <taxon>Tracheophyta</taxon>
        <taxon>Spermatophyta</taxon>
        <taxon>Magnoliopsida</taxon>
        <taxon>eudicotyledons</taxon>
        <taxon>Gunneridae</taxon>
        <taxon>Pentapetalae</taxon>
        <taxon>asterids</taxon>
        <taxon>lamiids</taxon>
        <taxon>Lamiales</taxon>
        <taxon>Orobanchaceae</taxon>
        <taxon>Buchnereae</taxon>
        <taxon>Striga</taxon>
    </lineage>
</organism>
<dbReference type="AlphaFoldDB" id="A0A5A7P166"/>
<gene>
    <name evidence="2" type="ORF">STAS_02188</name>
</gene>
<evidence type="ECO:0000256" key="1">
    <source>
        <dbReference type="SAM" id="MobiDB-lite"/>
    </source>
</evidence>